<dbReference type="RefSeq" id="WP_162852746.1">
    <property type="nucleotide sequence ID" value="NZ_SODV01000002.1"/>
</dbReference>
<comment type="caution">
    <text evidence="2">The sequence shown here is derived from an EMBL/GenBank/DDBJ whole genome shotgun (WGS) entry which is preliminary data.</text>
</comment>
<evidence type="ECO:0000313" key="3">
    <source>
        <dbReference type="Proteomes" id="UP000294498"/>
    </source>
</evidence>
<feature type="transmembrane region" description="Helical" evidence="1">
    <location>
        <begin position="123"/>
        <end position="144"/>
    </location>
</feature>
<protein>
    <submittedName>
        <fullName evidence="2">Uncharacterized protein DUF2723</fullName>
    </submittedName>
</protein>
<evidence type="ECO:0000313" key="2">
    <source>
        <dbReference type="EMBL" id="TDW96780.1"/>
    </source>
</evidence>
<name>A0A4R8DIH9_9BACT</name>
<organism evidence="2 3">
    <name type="scientific">Dinghuibacter silviterrae</name>
    <dbReference type="NCBI Taxonomy" id="1539049"/>
    <lineage>
        <taxon>Bacteria</taxon>
        <taxon>Pseudomonadati</taxon>
        <taxon>Bacteroidota</taxon>
        <taxon>Chitinophagia</taxon>
        <taxon>Chitinophagales</taxon>
        <taxon>Chitinophagaceae</taxon>
        <taxon>Dinghuibacter</taxon>
    </lineage>
</organism>
<feature type="transmembrane region" description="Helical" evidence="1">
    <location>
        <begin position="7"/>
        <end position="24"/>
    </location>
</feature>
<keyword evidence="1" id="KW-0472">Membrane</keyword>
<feature type="transmembrane region" description="Helical" evidence="1">
    <location>
        <begin position="553"/>
        <end position="577"/>
    </location>
</feature>
<feature type="transmembrane region" description="Helical" evidence="1">
    <location>
        <begin position="84"/>
        <end position="103"/>
    </location>
</feature>
<dbReference type="Pfam" id="PF11028">
    <property type="entry name" value="TMEM260-like"/>
    <property type="match status" value="1"/>
</dbReference>
<keyword evidence="1" id="KW-1133">Transmembrane helix</keyword>
<dbReference type="PANTHER" id="PTHR16214">
    <property type="entry name" value="TRANSMEMBRANE PROTEIN 260"/>
    <property type="match status" value="1"/>
</dbReference>
<dbReference type="PANTHER" id="PTHR16214:SF3">
    <property type="entry name" value="TRANSMEMBRANE PROTEIN 260"/>
    <property type="match status" value="1"/>
</dbReference>
<feature type="transmembrane region" description="Helical" evidence="1">
    <location>
        <begin position="224"/>
        <end position="244"/>
    </location>
</feature>
<feature type="transmembrane region" description="Helical" evidence="1">
    <location>
        <begin position="53"/>
        <end position="72"/>
    </location>
</feature>
<feature type="transmembrane region" description="Helical" evidence="1">
    <location>
        <begin position="264"/>
        <end position="284"/>
    </location>
</feature>
<feature type="transmembrane region" description="Helical" evidence="1">
    <location>
        <begin position="523"/>
        <end position="541"/>
    </location>
</feature>
<evidence type="ECO:0000256" key="1">
    <source>
        <dbReference type="SAM" id="Phobius"/>
    </source>
</evidence>
<dbReference type="EMBL" id="SODV01000002">
    <property type="protein sequence ID" value="TDW96780.1"/>
    <property type="molecule type" value="Genomic_DNA"/>
</dbReference>
<feature type="transmembrane region" description="Helical" evidence="1">
    <location>
        <begin position="496"/>
        <end position="516"/>
    </location>
</feature>
<keyword evidence="3" id="KW-1185">Reference proteome</keyword>
<feature type="transmembrane region" description="Helical" evidence="1">
    <location>
        <begin position="584"/>
        <end position="603"/>
    </location>
</feature>
<proteinExistence type="predicted"/>
<reference evidence="2 3" key="1">
    <citation type="submission" date="2019-03" db="EMBL/GenBank/DDBJ databases">
        <title>Genomic Encyclopedia of Type Strains, Phase IV (KMG-IV): sequencing the most valuable type-strain genomes for metagenomic binning, comparative biology and taxonomic classification.</title>
        <authorList>
            <person name="Goeker M."/>
        </authorList>
    </citation>
    <scope>NUCLEOTIDE SEQUENCE [LARGE SCALE GENOMIC DNA]</scope>
    <source>
        <strain evidence="2 3">DSM 100059</strain>
    </source>
</reference>
<sequence length="1017" mass="114132">MSFKKTNTIFGWIICAIACTVFVMTREATVSFWDCGEFTPCAYKLQISHAPGAPLFILLGRIFIILFGGGWDATVANAHAAVQVNLLSSLSSGFTVMFLFWTITHLAKRLVVGKGEEINREKTIAILGAGAVGALAFAFSDSFWFSAVEAIVFGVSPLFIAMTVWAIMKWEEQADQPGSDRWLILICYIIGLSIGVHLLSILSIPAIVMTIYFRRYKFSRKGMLLAFLIACVLTGVVQVVLIQYSVKLMGAFELMFVNDFGLPFNSGCYFFIALMLGLVIWGIRWSIKRGKRYLEIGLYGLIFILLGYSSYAVILIRANANPAVNMQNVNNPIELVAYLDRSQYGDWPVLSGAYFTARPINSAETGNIYYKDETTGRYEIVGKKLKYEYDPADIHLFPRMWDSDNSQGHVDYYKNYAGLADGEEPTVGDNIKWLWDRQFNWMYWRYFMWNFAGRQNDLQGLGNVRDGNWISGIPFYDNLRLGDQSKLPESLKHNKAHAPLFMLPLLLGVLGLIFQYKRDKTNAVVVFLLFFFTGIAIILYLNQALPQPRERDYSYVGSFYAFSIFIGLGVLFVYDLLKRQKVAGLSAAAGSTVLCLAAVPLLMACQEWKAHDRSAKTLARDAASDYLNSCAPNAILFTGGDNDTYPLWYAQEVENVRPDVRVIVTSLLGTDWMINQLRSKINESAPIPMSWTPDKYLGDNRNYVPYSDQGKFPKDGYMDLNDLMAFIGDDKNQLQTQGGGALNYFPTHNFSLPVDKTTVLANGTVVEKDSARILDKINFTFPGNALLKNDIMEFNIIAANKWNRPVYFSQPYGLGITNFVQEDGIAYRLVPLRPEQGVPTVNTDTMYHNLMDKFKFGGAEKSDVYFDENGRRVLLSIRSAFSTLGQVLATKSQKDTALKVLNYGYDKIKAASLPWGMVSFRNQEDITSMQYAYAFYLAGDTAKGQQIADAVIRDCRQQVDYYSSLSDNDATAFQEDLQTAKAIVSQLQGLKTQFSKQAASLESGKQVTKDTTKDTSK</sequence>
<dbReference type="InterPro" id="IPR021280">
    <property type="entry name" value="TMEM260-like"/>
</dbReference>
<dbReference type="InterPro" id="IPR052724">
    <property type="entry name" value="GT117_domain-containing"/>
</dbReference>
<dbReference type="Proteomes" id="UP000294498">
    <property type="component" value="Unassembled WGS sequence"/>
</dbReference>
<feature type="transmembrane region" description="Helical" evidence="1">
    <location>
        <begin position="151"/>
        <end position="170"/>
    </location>
</feature>
<dbReference type="AlphaFoldDB" id="A0A4R8DIH9"/>
<feature type="transmembrane region" description="Helical" evidence="1">
    <location>
        <begin position="182"/>
        <end position="212"/>
    </location>
</feature>
<accession>A0A4R8DIH9</accession>
<gene>
    <name evidence="2" type="ORF">EDB95_4616</name>
</gene>
<feature type="transmembrane region" description="Helical" evidence="1">
    <location>
        <begin position="296"/>
        <end position="316"/>
    </location>
</feature>
<keyword evidence="1" id="KW-0812">Transmembrane</keyword>